<proteinExistence type="predicted"/>
<keyword evidence="2" id="KW-1185">Reference proteome</keyword>
<comment type="caution">
    <text evidence="1">The sequence shown here is derived from an EMBL/GenBank/DDBJ whole genome shotgun (WGS) entry which is preliminary data.</text>
</comment>
<dbReference type="AlphaFoldDB" id="A0AAN9LNU6"/>
<organism evidence="1 2">
    <name type="scientific">Canavalia gladiata</name>
    <name type="common">Sword bean</name>
    <name type="synonym">Dolichos gladiatus</name>
    <dbReference type="NCBI Taxonomy" id="3824"/>
    <lineage>
        <taxon>Eukaryota</taxon>
        <taxon>Viridiplantae</taxon>
        <taxon>Streptophyta</taxon>
        <taxon>Embryophyta</taxon>
        <taxon>Tracheophyta</taxon>
        <taxon>Spermatophyta</taxon>
        <taxon>Magnoliopsida</taxon>
        <taxon>eudicotyledons</taxon>
        <taxon>Gunneridae</taxon>
        <taxon>Pentapetalae</taxon>
        <taxon>rosids</taxon>
        <taxon>fabids</taxon>
        <taxon>Fabales</taxon>
        <taxon>Fabaceae</taxon>
        <taxon>Papilionoideae</taxon>
        <taxon>50 kb inversion clade</taxon>
        <taxon>NPAAA clade</taxon>
        <taxon>indigoferoid/millettioid clade</taxon>
        <taxon>Phaseoleae</taxon>
        <taxon>Canavalia</taxon>
    </lineage>
</organism>
<sequence>MLVSLHRIWQGKPSICGIQRTMSNAECQDKGTERSSLSIARECSSKPGVRTKFQEDHARVMLDLVYGFGVSSTTRTEKAPTQCHLQCPKLWKTDFGPVVSSKLGVDAIFSIHALSRLPQHEVTNP</sequence>
<name>A0AAN9LNU6_CANGL</name>
<accession>A0AAN9LNU6</accession>
<evidence type="ECO:0000313" key="2">
    <source>
        <dbReference type="Proteomes" id="UP001367508"/>
    </source>
</evidence>
<dbReference type="EMBL" id="JAYMYQ010000004">
    <property type="protein sequence ID" value="KAK7339510.1"/>
    <property type="molecule type" value="Genomic_DNA"/>
</dbReference>
<reference evidence="1 2" key="1">
    <citation type="submission" date="2024-01" db="EMBL/GenBank/DDBJ databases">
        <title>The genomes of 5 underutilized Papilionoideae crops provide insights into root nodulation and disease resistanc.</title>
        <authorList>
            <person name="Jiang F."/>
        </authorList>
    </citation>
    <scope>NUCLEOTIDE SEQUENCE [LARGE SCALE GENOMIC DNA]</scope>
    <source>
        <strain evidence="1">LVBAO_FW01</strain>
        <tissue evidence="1">Leaves</tissue>
    </source>
</reference>
<dbReference type="Proteomes" id="UP001367508">
    <property type="component" value="Unassembled WGS sequence"/>
</dbReference>
<evidence type="ECO:0000313" key="1">
    <source>
        <dbReference type="EMBL" id="KAK7339510.1"/>
    </source>
</evidence>
<protein>
    <submittedName>
        <fullName evidence="1">Uncharacterized protein</fullName>
    </submittedName>
</protein>
<gene>
    <name evidence="1" type="ORF">VNO77_20181</name>
</gene>